<protein>
    <submittedName>
        <fullName evidence="6">Aldehyde dehydrogenase family protein</fullName>
    </submittedName>
</protein>
<reference evidence="6 7" key="1">
    <citation type="submission" date="2018-11" db="EMBL/GenBank/DDBJ databases">
        <title>The genome draft of YIM 96095.</title>
        <authorList>
            <person name="Tang S.-K."/>
            <person name="Chunyu W.-X."/>
            <person name="Feng Y.-Z."/>
        </authorList>
    </citation>
    <scope>NUCLEOTIDE SEQUENCE [LARGE SCALE GENOMIC DNA]</scope>
    <source>
        <strain evidence="6 7">YIM 96095</strain>
    </source>
</reference>
<dbReference type="OrthoDB" id="3802174at2"/>
<evidence type="ECO:0000256" key="3">
    <source>
        <dbReference type="PROSITE-ProRule" id="PRU10007"/>
    </source>
</evidence>
<dbReference type="PROSITE" id="PS00070">
    <property type="entry name" value="ALDEHYDE_DEHYDR_CYS"/>
    <property type="match status" value="1"/>
</dbReference>
<comment type="caution">
    <text evidence="6">The sequence shown here is derived from an EMBL/GenBank/DDBJ whole genome shotgun (WGS) entry which is preliminary data.</text>
</comment>
<evidence type="ECO:0000256" key="1">
    <source>
        <dbReference type="ARBA" id="ARBA00009986"/>
    </source>
</evidence>
<dbReference type="SUPFAM" id="SSF53720">
    <property type="entry name" value="ALDH-like"/>
    <property type="match status" value="1"/>
</dbReference>
<dbReference type="EMBL" id="RJMB01000034">
    <property type="protein sequence ID" value="RNL80780.1"/>
    <property type="molecule type" value="Genomic_DNA"/>
</dbReference>
<dbReference type="InterPro" id="IPR016163">
    <property type="entry name" value="Ald_DH_C"/>
</dbReference>
<dbReference type="InterPro" id="IPR015590">
    <property type="entry name" value="Aldehyde_DH_dom"/>
</dbReference>
<keyword evidence="7" id="KW-1185">Reference proteome</keyword>
<comment type="similarity">
    <text evidence="1 4">Belongs to the aldehyde dehydrogenase family.</text>
</comment>
<dbReference type="Pfam" id="PF00171">
    <property type="entry name" value="Aldedh"/>
    <property type="match status" value="1"/>
</dbReference>
<organism evidence="6 7">
    <name type="scientific">Halostreptopolyspora alba</name>
    <dbReference type="NCBI Taxonomy" id="2487137"/>
    <lineage>
        <taxon>Bacteria</taxon>
        <taxon>Bacillati</taxon>
        <taxon>Actinomycetota</taxon>
        <taxon>Actinomycetes</taxon>
        <taxon>Streptosporangiales</taxon>
        <taxon>Nocardiopsidaceae</taxon>
        <taxon>Halostreptopolyspora</taxon>
    </lineage>
</organism>
<dbReference type="RefSeq" id="WP_123203431.1">
    <property type="nucleotide sequence ID" value="NZ_RJMB01000034.1"/>
</dbReference>
<dbReference type="Gene3D" id="3.40.309.10">
    <property type="entry name" value="Aldehyde Dehydrogenase, Chain A, domain 2"/>
    <property type="match status" value="1"/>
</dbReference>
<dbReference type="InterPro" id="IPR016160">
    <property type="entry name" value="Ald_DH_CS_CYS"/>
</dbReference>
<keyword evidence="2 4" id="KW-0560">Oxidoreductase</keyword>
<gene>
    <name evidence="6" type="ORF">EFW17_22295</name>
</gene>
<dbReference type="PANTHER" id="PTHR11699">
    <property type="entry name" value="ALDEHYDE DEHYDROGENASE-RELATED"/>
    <property type="match status" value="1"/>
</dbReference>
<evidence type="ECO:0000313" key="7">
    <source>
        <dbReference type="Proteomes" id="UP000269198"/>
    </source>
</evidence>
<evidence type="ECO:0000256" key="4">
    <source>
        <dbReference type="RuleBase" id="RU003345"/>
    </source>
</evidence>
<dbReference type="Proteomes" id="UP000269198">
    <property type="component" value="Unassembled WGS sequence"/>
</dbReference>
<dbReference type="PROSITE" id="PS00687">
    <property type="entry name" value="ALDEHYDE_DEHYDR_GLU"/>
    <property type="match status" value="1"/>
</dbReference>
<feature type="active site" evidence="3">
    <location>
        <position position="251"/>
    </location>
</feature>
<name>A0A3N0DYU4_9ACTN</name>
<evidence type="ECO:0000313" key="6">
    <source>
        <dbReference type="EMBL" id="RNL80780.1"/>
    </source>
</evidence>
<proteinExistence type="inferred from homology"/>
<sequence length="482" mass="50506">MDVREQLLIGERWVPAASGAEFTTYNPATGEPLGVVADAGAEDVDDAVAAARQGLIDPAWAQLPPAARARSLWGVADLIEGNADELARLETLDQGQPLGVAKTVSLAMAADVFRYYAGWCTKIEGTTSAVSVPGTMHYTRREPIGVCALITPWNFPLMIAAWKLAPALACGNTVVLKPAEQTPLTTVALARLCREAGVPAGVVNCVTGGPVAGRALTEHPDVDKVSFTGSTEVGKRIVVAAAGNLKRVTLELGGKAPSIIARDADIDAAVTGNLQGALLNSGQVCAAYTRFYVDSRRVEEFTEKIATAASELPVGPGLGPNTAVGPLVSQEQVDRVSRYVDLGVEQGAHLVSGGGRPGGDLADGYFFQPTVFSGVTDDMAIAREEIFGPVLSILSYDDADELAARANDTEYGLAACVWTKDLTTAHNLAASIRAGSVFVNMLPFLDPAAPWGGFGSSGWGREMGEHAIDEFTETKGVWINLA</sequence>
<feature type="domain" description="Aldehyde dehydrogenase" evidence="5">
    <location>
        <begin position="13"/>
        <end position="476"/>
    </location>
</feature>
<dbReference type="GO" id="GO:0016620">
    <property type="term" value="F:oxidoreductase activity, acting on the aldehyde or oxo group of donors, NAD or NADP as acceptor"/>
    <property type="evidence" value="ECO:0007669"/>
    <property type="project" value="InterPro"/>
</dbReference>
<evidence type="ECO:0000259" key="5">
    <source>
        <dbReference type="Pfam" id="PF00171"/>
    </source>
</evidence>
<accession>A0A3N0DYU4</accession>
<dbReference type="FunFam" id="3.40.605.10:FF:000007">
    <property type="entry name" value="NAD/NADP-dependent betaine aldehyde dehydrogenase"/>
    <property type="match status" value="1"/>
</dbReference>
<dbReference type="InterPro" id="IPR016161">
    <property type="entry name" value="Ald_DH/histidinol_DH"/>
</dbReference>
<dbReference type="InterPro" id="IPR016162">
    <property type="entry name" value="Ald_DH_N"/>
</dbReference>
<evidence type="ECO:0000256" key="2">
    <source>
        <dbReference type="ARBA" id="ARBA00023002"/>
    </source>
</evidence>
<dbReference type="FunFam" id="3.40.309.10:FF:000009">
    <property type="entry name" value="Aldehyde dehydrogenase A"/>
    <property type="match status" value="1"/>
</dbReference>
<dbReference type="Gene3D" id="3.40.605.10">
    <property type="entry name" value="Aldehyde Dehydrogenase, Chain A, domain 1"/>
    <property type="match status" value="1"/>
</dbReference>
<dbReference type="InterPro" id="IPR029510">
    <property type="entry name" value="Ald_DH_CS_GLU"/>
</dbReference>
<dbReference type="AlphaFoldDB" id="A0A3N0DYU4"/>